<name>A0A1N6FEU0_9RHOB</name>
<evidence type="ECO:0000256" key="1">
    <source>
        <dbReference type="SAM" id="MobiDB-lite"/>
    </source>
</evidence>
<evidence type="ECO:0000313" key="3">
    <source>
        <dbReference type="Proteomes" id="UP000184932"/>
    </source>
</evidence>
<dbReference type="STRING" id="1217970.SAMN05444002_1615"/>
<feature type="compositionally biased region" description="Polar residues" evidence="1">
    <location>
        <begin position="31"/>
        <end position="40"/>
    </location>
</feature>
<protein>
    <submittedName>
        <fullName evidence="2">Uncharacterized protein</fullName>
    </submittedName>
</protein>
<gene>
    <name evidence="2" type="ORF">SAMN05444002_1615</name>
</gene>
<evidence type="ECO:0000313" key="2">
    <source>
        <dbReference type="EMBL" id="SIN93760.1"/>
    </source>
</evidence>
<reference evidence="3" key="1">
    <citation type="submission" date="2016-11" db="EMBL/GenBank/DDBJ databases">
        <authorList>
            <person name="Varghese N."/>
            <person name="Submissions S."/>
        </authorList>
    </citation>
    <scope>NUCLEOTIDE SEQUENCE [LARGE SCALE GENOMIC DNA]</scope>
    <source>
        <strain evidence="3">DSM 29440</strain>
    </source>
</reference>
<accession>A0A1N6FEU0</accession>
<proteinExistence type="predicted"/>
<dbReference type="RefSeq" id="WP_281249204.1">
    <property type="nucleotide sequence ID" value="NZ_FSRL01000001.1"/>
</dbReference>
<sequence>MSMALFSTLAAALGTVPSDGRCGSQPAGRPGTTSPAQQAA</sequence>
<dbReference type="Proteomes" id="UP000184932">
    <property type="component" value="Unassembled WGS sequence"/>
</dbReference>
<organism evidence="2 3">
    <name type="scientific">Vannielia litorea</name>
    <dbReference type="NCBI Taxonomy" id="1217970"/>
    <lineage>
        <taxon>Bacteria</taxon>
        <taxon>Pseudomonadati</taxon>
        <taxon>Pseudomonadota</taxon>
        <taxon>Alphaproteobacteria</taxon>
        <taxon>Rhodobacterales</taxon>
        <taxon>Paracoccaceae</taxon>
        <taxon>Vannielia</taxon>
    </lineage>
</organism>
<keyword evidence="3" id="KW-1185">Reference proteome</keyword>
<dbReference type="EMBL" id="FSRL01000001">
    <property type="protein sequence ID" value="SIN93760.1"/>
    <property type="molecule type" value="Genomic_DNA"/>
</dbReference>
<dbReference type="AlphaFoldDB" id="A0A1N6FEU0"/>
<feature type="region of interest" description="Disordered" evidence="1">
    <location>
        <begin position="15"/>
        <end position="40"/>
    </location>
</feature>